<evidence type="ECO:0000313" key="2">
    <source>
        <dbReference type="EMBL" id="KIJ94240.1"/>
    </source>
</evidence>
<feature type="non-terminal residue" evidence="2">
    <location>
        <position position="1"/>
    </location>
</feature>
<sequence length="164" mass="17769">DITITRGHVWQAFVQQSVRTIADESGIDAEFDDGLNIKEVTTQAFSLVGEDGIIRASEDHACNECTQKQKDTSDVVFNNPAAVVGVDATDEDIPALAEPPEDMEVDAPQVPSDDDMDTDDIPNIKMVVLDGIVMGPQHCAYDNCTNDLSNSHSGSLCDIHHIML</sequence>
<feature type="non-terminal residue" evidence="2">
    <location>
        <position position="164"/>
    </location>
</feature>
<proteinExistence type="predicted"/>
<dbReference type="EMBL" id="KN838803">
    <property type="protein sequence ID" value="KIJ94240.1"/>
    <property type="molecule type" value="Genomic_DNA"/>
</dbReference>
<gene>
    <name evidence="2" type="ORF">K443DRAFT_26197</name>
</gene>
<dbReference type="InterPro" id="IPR040898">
    <property type="entry name" value="CxC6"/>
</dbReference>
<name>A0A0C9WRU6_9AGAR</name>
<accession>A0A0C9WRU6</accession>
<dbReference type="OrthoDB" id="2527272at2759"/>
<dbReference type="AlphaFoldDB" id="A0A0C9WRU6"/>
<dbReference type="Pfam" id="PF18721">
    <property type="entry name" value="CxC6"/>
    <property type="match status" value="1"/>
</dbReference>
<protein>
    <recommendedName>
        <fullName evidence="1">CxC6 like cysteine cluster associated with KDZ domain-containing protein</fullName>
    </recommendedName>
</protein>
<evidence type="ECO:0000313" key="3">
    <source>
        <dbReference type="Proteomes" id="UP000054477"/>
    </source>
</evidence>
<evidence type="ECO:0000259" key="1">
    <source>
        <dbReference type="Pfam" id="PF18721"/>
    </source>
</evidence>
<keyword evidence="3" id="KW-1185">Reference proteome</keyword>
<dbReference type="HOGENOM" id="CLU_087350_0_0_1"/>
<reference evidence="2 3" key="1">
    <citation type="submission" date="2014-04" db="EMBL/GenBank/DDBJ databases">
        <authorList>
            <consortium name="DOE Joint Genome Institute"/>
            <person name="Kuo A."/>
            <person name="Kohler A."/>
            <person name="Nagy L.G."/>
            <person name="Floudas D."/>
            <person name="Copeland A."/>
            <person name="Barry K.W."/>
            <person name="Cichocki N."/>
            <person name="Veneault-Fourrey C."/>
            <person name="LaButti K."/>
            <person name="Lindquist E.A."/>
            <person name="Lipzen A."/>
            <person name="Lundell T."/>
            <person name="Morin E."/>
            <person name="Murat C."/>
            <person name="Sun H."/>
            <person name="Tunlid A."/>
            <person name="Henrissat B."/>
            <person name="Grigoriev I.V."/>
            <person name="Hibbett D.S."/>
            <person name="Martin F."/>
            <person name="Nordberg H.P."/>
            <person name="Cantor M.N."/>
            <person name="Hua S.X."/>
        </authorList>
    </citation>
    <scope>NUCLEOTIDE SEQUENCE [LARGE SCALE GENOMIC DNA]</scope>
    <source>
        <strain evidence="2 3">LaAM-08-1</strain>
    </source>
</reference>
<feature type="domain" description="CxC6 like cysteine cluster associated with KDZ" evidence="1">
    <location>
        <begin position="128"/>
        <end position="161"/>
    </location>
</feature>
<organism evidence="2 3">
    <name type="scientific">Laccaria amethystina LaAM-08-1</name>
    <dbReference type="NCBI Taxonomy" id="1095629"/>
    <lineage>
        <taxon>Eukaryota</taxon>
        <taxon>Fungi</taxon>
        <taxon>Dikarya</taxon>
        <taxon>Basidiomycota</taxon>
        <taxon>Agaricomycotina</taxon>
        <taxon>Agaricomycetes</taxon>
        <taxon>Agaricomycetidae</taxon>
        <taxon>Agaricales</taxon>
        <taxon>Agaricineae</taxon>
        <taxon>Hydnangiaceae</taxon>
        <taxon>Laccaria</taxon>
    </lineage>
</organism>
<reference evidence="3" key="2">
    <citation type="submission" date="2015-01" db="EMBL/GenBank/DDBJ databases">
        <title>Evolutionary Origins and Diversification of the Mycorrhizal Mutualists.</title>
        <authorList>
            <consortium name="DOE Joint Genome Institute"/>
            <consortium name="Mycorrhizal Genomics Consortium"/>
            <person name="Kohler A."/>
            <person name="Kuo A."/>
            <person name="Nagy L.G."/>
            <person name="Floudas D."/>
            <person name="Copeland A."/>
            <person name="Barry K.W."/>
            <person name="Cichocki N."/>
            <person name="Veneault-Fourrey C."/>
            <person name="LaButti K."/>
            <person name="Lindquist E.A."/>
            <person name="Lipzen A."/>
            <person name="Lundell T."/>
            <person name="Morin E."/>
            <person name="Murat C."/>
            <person name="Riley R."/>
            <person name="Ohm R."/>
            <person name="Sun H."/>
            <person name="Tunlid A."/>
            <person name="Henrissat B."/>
            <person name="Grigoriev I.V."/>
            <person name="Hibbett D.S."/>
            <person name="Martin F."/>
        </authorList>
    </citation>
    <scope>NUCLEOTIDE SEQUENCE [LARGE SCALE GENOMIC DNA]</scope>
    <source>
        <strain evidence="3">LaAM-08-1</strain>
    </source>
</reference>
<dbReference type="Proteomes" id="UP000054477">
    <property type="component" value="Unassembled WGS sequence"/>
</dbReference>